<evidence type="ECO:0000313" key="11">
    <source>
        <dbReference type="Proteomes" id="UP000309340"/>
    </source>
</evidence>
<dbReference type="PROSITE" id="PS50011">
    <property type="entry name" value="PROTEIN_KINASE_DOM"/>
    <property type="match status" value="1"/>
</dbReference>
<sequence length="129" mass="14551">MLKDREAMLDSLVALKLLTNDCYGTGHDIFELEILQSIARQQAQLDNDHTSYVNGLIDNFQLNGPNGAHECIVMPVLGCSIKAQAERFPERRIPVRIMKEITRQLLKGLAFIHGRCKVIHTDLQPSNIL</sequence>
<keyword evidence="11" id="KW-1185">Reference proteome</keyword>
<name>A0A4V5NC35_9PEZI</name>
<evidence type="ECO:0000256" key="4">
    <source>
        <dbReference type="ARBA" id="ARBA00022741"/>
    </source>
</evidence>
<dbReference type="InterPro" id="IPR000719">
    <property type="entry name" value="Prot_kinase_dom"/>
</dbReference>
<dbReference type="EMBL" id="NAJQ01002001">
    <property type="protein sequence ID" value="TKA50109.1"/>
    <property type="molecule type" value="Genomic_DNA"/>
</dbReference>
<evidence type="ECO:0000256" key="2">
    <source>
        <dbReference type="ARBA" id="ARBA00022527"/>
    </source>
</evidence>
<dbReference type="Gene3D" id="1.10.510.10">
    <property type="entry name" value="Transferase(Phosphotransferase) domain 1"/>
    <property type="match status" value="1"/>
</dbReference>
<dbReference type="GO" id="GO:0000245">
    <property type="term" value="P:spliceosomal complex assembly"/>
    <property type="evidence" value="ECO:0007669"/>
    <property type="project" value="TreeGrafter"/>
</dbReference>
<dbReference type="AlphaFoldDB" id="A0A4V5NC35"/>
<gene>
    <name evidence="10" type="ORF">B0A55_11927</name>
</gene>
<feature type="domain" description="Protein kinase" evidence="9">
    <location>
        <begin position="1"/>
        <end position="129"/>
    </location>
</feature>
<keyword evidence="4" id="KW-0547">Nucleotide-binding</keyword>
<keyword evidence="5" id="KW-0418">Kinase</keyword>
<comment type="catalytic activity">
    <reaction evidence="8">
        <text>L-seryl-[protein] + ATP = O-phospho-L-seryl-[protein] + ADP + H(+)</text>
        <dbReference type="Rhea" id="RHEA:17989"/>
        <dbReference type="Rhea" id="RHEA-COMP:9863"/>
        <dbReference type="Rhea" id="RHEA-COMP:11604"/>
        <dbReference type="ChEBI" id="CHEBI:15378"/>
        <dbReference type="ChEBI" id="CHEBI:29999"/>
        <dbReference type="ChEBI" id="CHEBI:30616"/>
        <dbReference type="ChEBI" id="CHEBI:83421"/>
        <dbReference type="ChEBI" id="CHEBI:456216"/>
        <dbReference type="EC" id="2.7.11.1"/>
    </reaction>
</comment>
<evidence type="ECO:0000256" key="6">
    <source>
        <dbReference type="ARBA" id="ARBA00022840"/>
    </source>
</evidence>
<dbReference type="PANTHER" id="PTHR47634:SF9">
    <property type="entry name" value="PROTEIN KINASE DOMAIN-CONTAINING PROTEIN-RELATED"/>
    <property type="match status" value="1"/>
</dbReference>
<keyword evidence="3" id="KW-0808">Transferase</keyword>
<dbReference type="GO" id="GO:0005524">
    <property type="term" value="F:ATP binding"/>
    <property type="evidence" value="ECO:0007669"/>
    <property type="project" value="UniProtKB-KW"/>
</dbReference>
<dbReference type="STRING" id="329884.A0A4V5NC35"/>
<proteinExistence type="predicted"/>
<dbReference type="PANTHER" id="PTHR47634">
    <property type="entry name" value="PROTEIN KINASE DOMAIN-CONTAINING PROTEIN-RELATED"/>
    <property type="match status" value="1"/>
</dbReference>
<dbReference type="GO" id="GO:0050684">
    <property type="term" value="P:regulation of mRNA processing"/>
    <property type="evidence" value="ECO:0007669"/>
    <property type="project" value="TreeGrafter"/>
</dbReference>
<keyword evidence="6" id="KW-0067">ATP-binding</keyword>
<evidence type="ECO:0000256" key="8">
    <source>
        <dbReference type="ARBA" id="ARBA00048679"/>
    </source>
</evidence>
<accession>A0A4V5NC35</accession>
<reference evidence="10 11" key="1">
    <citation type="submission" date="2017-03" db="EMBL/GenBank/DDBJ databases">
        <title>Genomes of endolithic fungi from Antarctica.</title>
        <authorList>
            <person name="Coleine C."/>
            <person name="Masonjones S."/>
            <person name="Stajich J.E."/>
        </authorList>
    </citation>
    <scope>NUCLEOTIDE SEQUENCE [LARGE SCALE GENOMIC DNA]</scope>
    <source>
        <strain evidence="10 11">CCFEE 5184</strain>
    </source>
</reference>
<organism evidence="10 11">
    <name type="scientific">Friedmanniomyces simplex</name>
    <dbReference type="NCBI Taxonomy" id="329884"/>
    <lineage>
        <taxon>Eukaryota</taxon>
        <taxon>Fungi</taxon>
        <taxon>Dikarya</taxon>
        <taxon>Ascomycota</taxon>
        <taxon>Pezizomycotina</taxon>
        <taxon>Dothideomycetes</taxon>
        <taxon>Dothideomycetidae</taxon>
        <taxon>Mycosphaerellales</taxon>
        <taxon>Teratosphaeriaceae</taxon>
        <taxon>Friedmanniomyces</taxon>
    </lineage>
</organism>
<protein>
    <recommendedName>
        <fullName evidence="1">non-specific serine/threonine protein kinase</fullName>
        <ecNumber evidence="1">2.7.11.1</ecNumber>
    </recommendedName>
</protein>
<dbReference type="Gene3D" id="3.30.200.20">
    <property type="entry name" value="Phosphorylase Kinase, domain 1"/>
    <property type="match status" value="1"/>
</dbReference>
<evidence type="ECO:0000259" key="9">
    <source>
        <dbReference type="PROSITE" id="PS50011"/>
    </source>
</evidence>
<dbReference type="InterPro" id="IPR051334">
    <property type="entry name" value="SRPK"/>
</dbReference>
<evidence type="ECO:0000256" key="7">
    <source>
        <dbReference type="ARBA" id="ARBA00047899"/>
    </source>
</evidence>
<dbReference type="OrthoDB" id="5979581at2759"/>
<evidence type="ECO:0000256" key="1">
    <source>
        <dbReference type="ARBA" id="ARBA00012513"/>
    </source>
</evidence>
<evidence type="ECO:0000313" key="10">
    <source>
        <dbReference type="EMBL" id="TKA50109.1"/>
    </source>
</evidence>
<evidence type="ECO:0000256" key="5">
    <source>
        <dbReference type="ARBA" id="ARBA00022777"/>
    </source>
</evidence>
<keyword evidence="2" id="KW-0723">Serine/threonine-protein kinase</keyword>
<comment type="caution">
    <text evidence="10">The sequence shown here is derived from an EMBL/GenBank/DDBJ whole genome shotgun (WGS) entry which is preliminary data.</text>
</comment>
<dbReference type="InterPro" id="IPR011009">
    <property type="entry name" value="Kinase-like_dom_sf"/>
</dbReference>
<dbReference type="SUPFAM" id="SSF56112">
    <property type="entry name" value="Protein kinase-like (PK-like)"/>
    <property type="match status" value="1"/>
</dbReference>
<evidence type="ECO:0000256" key="3">
    <source>
        <dbReference type="ARBA" id="ARBA00022679"/>
    </source>
</evidence>
<dbReference type="Proteomes" id="UP000309340">
    <property type="component" value="Unassembled WGS sequence"/>
</dbReference>
<dbReference type="GO" id="GO:0004674">
    <property type="term" value="F:protein serine/threonine kinase activity"/>
    <property type="evidence" value="ECO:0007669"/>
    <property type="project" value="UniProtKB-KW"/>
</dbReference>
<dbReference type="EC" id="2.7.11.1" evidence="1"/>
<comment type="catalytic activity">
    <reaction evidence="7">
        <text>L-threonyl-[protein] + ATP = O-phospho-L-threonyl-[protein] + ADP + H(+)</text>
        <dbReference type="Rhea" id="RHEA:46608"/>
        <dbReference type="Rhea" id="RHEA-COMP:11060"/>
        <dbReference type="Rhea" id="RHEA-COMP:11605"/>
        <dbReference type="ChEBI" id="CHEBI:15378"/>
        <dbReference type="ChEBI" id="CHEBI:30013"/>
        <dbReference type="ChEBI" id="CHEBI:30616"/>
        <dbReference type="ChEBI" id="CHEBI:61977"/>
        <dbReference type="ChEBI" id="CHEBI:456216"/>
        <dbReference type="EC" id="2.7.11.1"/>
    </reaction>
</comment>
<feature type="non-terminal residue" evidence="10">
    <location>
        <position position="129"/>
    </location>
</feature>